<evidence type="ECO:0000313" key="2">
    <source>
        <dbReference type="EMBL" id="EZQ06613.1"/>
    </source>
</evidence>
<keyword evidence="1" id="KW-1133">Transmembrane helix</keyword>
<dbReference type="RefSeq" id="WP_048099697.1">
    <property type="nucleotide sequence ID" value="NZ_JFZT01000042.1"/>
</dbReference>
<comment type="caution">
    <text evidence="2">The sequence shown here is derived from an EMBL/GenBank/DDBJ whole genome shotgun (WGS) entry which is preliminary data.</text>
</comment>
<feature type="transmembrane region" description="Helical" evidence="1">
    <location>
        <begin position="31"/>
        <end position="56"/>
    </location>
</feature>
<accession>A0A031LLS7</accession>
<keyword evidence="1" id="KW-0472">Membrane</keyword>
<dbReference type="AlphaFoldDB" id="A0A031LLS7"/>
<protein>
    <submittedName>
        <fullName evidence="2">Uncharacterized protein</fullName>
    </submittedName>
</protein>
<feature type="transmembrane region" description="Helical" evidence="1">
    <location>
        <begin position="177"/>
        <end position="210"/>
    </location>
</feature>
<reference evidence="2 3" key="1">
    <citation type="submission" date="2014-03" db="EMBL/GenBank/DDBJ databases">
        <title>Draft genome sequence of the novel thermoacidophilic archaea Acidianus copahuensis ALE1 strain, isolated from Copahue volcanic area in Neuquen Argentina.</title>
        <authorList>
            <person name="Urbieta M.S."/>
            <person name="Rascovan N."/>
            <person name="Castro C."/>
            <person name="Revale S."/>
            <person name="Giaveno M.A."/>
            <person name="Vazquez M.P."/>
            <person name="Donati E.R."/>
        </authorList>
    </citation>
    <scope>NUCLEOTIDE SEQUENCE [LARGE SCALE GENOMIC DNA]</scope>
    <source>
        <strain evidence="2 3">ALE1</strain>
    </source>
</reference>
<name>A0A031LLS7_9CREN</name>
<keyword evidence="3" id="KW-1185">Reference proteome</keyword>
<dbReference type="STRING" id="1160895.CM19_07205"/>
<feature type="transmembrane region" description="Helical" evidence="1">
    <location>
        <begin position="222"/>
        <end position="243"/>
    </location>
</feature>
<organism evidence="2 3">
    <name type="scientific">Candidatus Acidianus copahuensis</name>
    <dbReference type="NCBI Taxonomy" id="1160895"/>
    <lineage>
        <taxon>Archaea</taxon>
        <taxon>Thermoproteota</taxon>
        <taxon>Thermoprotei</taxon>
        <taxon>Sulfolobales</taxon>
        <taxon>Sulfolobaceae</taxon>
        <taxon>Acidianus</taxon>
    </lineage>
</organism>
<evidence type="ECO:0000313" key="3">
    <source>
        <dbReference type="Proteomes" id="UP000024332"/>
    </source>
</evidence>
<feature type="transmembrane region" description="Helical" evidence="1">
    <location>
        <begin position="137"/>
        <end position="156"/>
    </location>
</feature>
<keyword evidence="1" id="KW-0812">Transmembrane</keyword>
<dbReference type="EMBL" id="JFZT01000042">
    <property type="protein sequence ID" value="EZQ06613.1"/>
    <property type="molecule type" value="Genomic_DNA"/>
</dbReference>
<sequence length="258" mass="28925">MGHKTAVRYGIAIALMTISIFTYKLSFDMSYLLLFSLLSSVSFWTSVALLVPFRFYKSVYSEIKKTRAYWISAGLYLTFHILIYGFFYYFLLGYFVFQPLLTAYVGASVPTPIYLLPYWESYSPGIAIFIAGYEADVVPFTVFIGIFLAMLLGANIQRVFDLRKVLKRKKGTTSYSVLIGAPTIAIVSGTSCCLSLPSIIVYMVALSIGAVTSILSVLASPIYFGLVWFGLPIGSLFLLYYNLRDMNKILSKCPIYKS</sequence>
<feature type="transmembrane region" description="Helical" evidence="1">
    <location>
        <begin position="68"/>
        <end position="91"/>
    </location>
</feature>
<dbReference type="Proteomes" id="UP000024332">
    <property type="component" value="Unassembled WGS sequence"/>
</dbReference>
<feature type="transmembrane region" description="Helical" evidence="1">
    <location>
        <begin position="7"/>
        <end position="25"/>
    </location>
</feature>
<proteinExistence type="predicted"/>
<evidence type="ECO:0000256" key="1">
    <source>
        <dbReference type="SAM" id="Phobius"/>
    </source>
</evidence>
<gene>
    <name evidence="2" type="ORF">CM19_07205</name>
</gene>